<organism evidence="2 3">
    <name type="scientific">Brassica cretica</name>
    <name type="common">Mustard</name>
    <dbReference type="NCBI Taxonomy" id="69181"/>
    <lineage>
        <taxon>Eukaryota</taxon>
        <taxon>Viridiplantae</taxon>
        <taxon>Streptophyta</taxon>
        <taxon>Embryophyta</taxon>
        <taxon>Tracheophyta</taxon>
        <taxon>Spermatophyta</taxon>
        <taxon>Magnoliopsida</taxon>
        <taxon>eudicotyledons</taxon>
        <taxon>Gunneridae</taxon>
        <taxon>Pentapetalae</taxon>
        <taxon>rosids</taxon>
        <taxon>malvids</taxon>
        <taxon>Brassicales</taxon>
        <taxon>Brassicaceae</taxon>
        <taxon>Brassiceae</taxon>
        <taxon>Brassica</taxon>
    </lineage>
</organism>
<gene>
    <name evidence="2" type="ORF">F2Q69_00041926</name>
</gene>
<comment type="caution">
    <text evidence="2">The sequence shown here is derived from an EMBL/GenBank/DDBJ whole genome shotgun (WGS) entry which is preliminary data.</text>
</comment>
<protein>
    <submittedName>
        <fullName evidence="2">Uncharacterized protein</fullName>
    </submittedName>
</protein>
<evidence type="ECO:0000313" key="2">
    <source>
        <dbReference type="EMBL" id="KAF3503879.1"/>
    </source>
</evidence>
<dbReference type="EMBL" id="QGKX02001621">
    <property type="protein sequence ID" value="KAF3503879.1"/>
    <property type="molecule type" value="Genomic_DNA"/>
</dbReference>
<feature type="compositionally biased region" description="Basic and acidic residues" evidence="1">
    <location>
        <begin position="465"/>
        <end position="487"/>
    </location>
</feature>
<sequence length="570" mass="64161">MERLRNPASNRLVQEVFSHPVSKWCPRRWRLEDMKQGGAFEYEKQNGGHELKEKEVGDYPDSQIQQKAWPVSQNAKGINLVPCFFLHEVQIRSECSLSITSILANHYNRQYNKHIPYCLSALLSENPSKHSVLSSQLDQILNRIPLFLSHSANHPHVTQANKERRLGVQPALQNRHQYTVGSTAFDSVSPDHIGISQYTVGWLDLQPAIHSDSTPASLAFLKQSLITPGSVSTQSAGLISNQPSIQSVLFTATLPSNYPVPIPDRTDQTIIQICAHLCSIQYPVPRTQSEFIRSEQRTLQYVASHQQPLPRHRLQCRRDSSVPGSNQNSLSRQTLSLGSYIIVSRTTLGPVRKDQYATNPDSRSPSIARFGSPAMYLTLLVPVSPFFPLFSVSEQNHAHAPICSQIIPDRTDQTIIQFCAHLCSIQYTVPRTQSEFIRSEQRTLQYVASHQQPLPLDHNHHRLQCRRDSSSRSDHIQIRRSRSEQTDLRSLTETPIGPPANAPNLSDQNRPLGSISHDLFRIQNRDTSLTSPIDSLPNKGSDRPSGHALLLPICLSDLSLQCHQYDLITI</sequence>
<accession>A0A8S9NS56</accession>
<evidence type="ECO:0000256" key="1">
    <source>
        <dbReference type="SAM" id="MobiDB-lite"/>
    </source>
</evidence>
<feature type="region of interest" description="Disordered" evidence="1">
    <location>
        <begin position="452"/>
        <end position="510"/>
    </location>
</feature>
<dbReference type="AlphaFoldDB" id="A0A8S9NS56"/>
<proteinExistence type="predicted"/>
<name>A0A8S9NS56_BRACR</name>
<feature type="region of interest" description="Disordered" evidence="1">
    <location>
        <begin position="303"/>
        <end position="330"/>
    </location>
</feature>
<reference evidence="2" key="1">
    <citation type="submission" date="2019-12" db="EMBL/GenBank/DDBJ databases">
        <title>Genome sequencing and annotation of Brassica cretica.</title>
        <authorList>
            <person name="Studholme D.J."/>
            <person name="Sarris P."/>
        </authorList>
    </citation>
    <scope>NUCLEOTIDE SEQUENCE</scope>
    <source>
        <strain evidence="2">PFS-109/04</strain>
        <tissue evidence="2">Leaf</tissue>
    </source>
</reference>
<evidence type="ECO:0000313" key="3">
    <source>
        <dbReference type="Proteomes" id="UP000712600"/>
    </source>
</evidence>
<dbReference type="Proteomes" id="UP000712600">
    <property type="component" value="Unassembled WGS sequence"/>
</dbReference>